<protein>
    <submittedName>
        <fullName evidence="2">Uncharacterized protein</fullName>
    </submittedName>
</protein>
<dbReference type="RefSeq" id="XP_044312941.1">
    <property type="nucleotide sequence ID" value="XM_044457006.1"/>
</dbReference>
<dbReference type="EnsemblMetazoa" id="XM_044457006.1">
    <property type="protein sequence ID" value="XP_044312941.1"/>
    <property type="gene ID" value="LOC123037217"/>
</dbReference>
<proteinExistence type="predicted"/>
<feature type="compositionally biased region" description="Polar residues" evidence="1">
    <location>
        <begin position="52"/>
        <end position="75"/>
    </location>
</feature>
<organism evidence="2 3">
    <name type="scientific">Drosophila rhopaloa</name>
    <name type="common">Fruit fly</name>
    <dbReference type="NCBI Taxonomy" id="1041015"/>
    <lineage>
        <taxon>Eukaryota</taxon>
        <taxon>Metazoa</taxon>
        <taxon>Ecdysozoa</taxon>
        <taxon>Arthropoda</taxon>
        <taxon>Hexapoda</taxon>
        <taxon>Insecta</taxon>
        <taxon>Pterygota</taxon>
        <taxon>Neoptera</taxon>
        <taxon>Endopterygota</taxon>
        <taxon>Diptera</taxon>
        <taxon>Brachycera</taxon>
        <taxon>Muscomorpha</taxon>
        <taxon>Ephydroidea</taxon>
        <taxon>Drosophilidae</taxon>
        <taxon>Drosophila</taxon>
        <taxon>Sophophora</taxon>
    </lineage>
</organism>
<evidence type="ECO:0000256" key="1">
    <source>
        <dbReference type="SAM" id="MobiDB-lite"/>
    </source>
</evidence>
<reference evidence="3" key="1">
    <citation type="journal article" date="2021" name="Elife">
        <title>Highly contiguous assemblies of 101 drosophilid genomes.</title>
        <authorList>
            <person name="Kim B.Y."/>
            <person name="Wang J.R."/>
            <person name="Miller D.E."/>
            <person name="Barmina O."/>
            <person name="Delaney E."/>
            <person name="Thompson A."/>
            <person name="Comeault A.A."/>
            <person name="Peede D."/>
            <person name="D'Agostino E.R."/>
            <person name="Pelaez J."/>
            <person name="Aguilar J.M."/>
            <person name="Haji D."/>
            <person name="Matsunaga T."/>
            <person name="Armstrong E.E."/>
            <person name="Zych M."/>
            <person name="Ogawa Y."/>
            <person name="Stamenkovic-Radak M."/>
            <person name="Jelic M."/>
            <person name="Veselinovic M.S."/>
            <person name="Tanaskovic M."/>
            <person name="Eric P."/>
            <person name="Gao J.J."/>
            <person name="Katoh T.K."/>
            <person name="Toda M.J."/>
            <person name="Watabe H."/>
            <person name="Watada M."/>
            <person name="Davis J.S."/>
            <person name="Moyle L.C."/>
            <person name="Manoli G."/>
            <person name="Bertolini E."/>
            <person name="Kostal V."/>
            <person name="Hawley R.S."/>
            <person name="Takahashi A."/>
            <person name="Jones C.D."/>
            <person name="Price D.K."/>
            <person name="Whiteman N."/>
            <person name="Kopp A."/>
            <person name="Matute D.R."/>
            <person name="Petrov D.A."/>
        </authorList>
    </citation>
    <scope>NUCLEOTIDE SEQUENCE [LARGE SCALE GENOMIC DNA]</scope>
</reference>
<reference evidence="2" key="2">
    <citation type="submission" date="2025-05" db="UniProtKB">
        <authorList>
            <consortium name="EnsemblMetazoa"/>
        </authorList>
    </citation>
    <scope>IDENTIFICATION</scope>
</reference>
<feature type="region of interest" description="Disordered" evidence="1">
    <location>
        <begin position="23"/>
        <end position="93"/>
    </location>
</feature>
<evidence type="ECO:0000313" key="3">
    <source>
        <dbReference type="Proteomes" id="UP001652680"/>
    </source>
</evidence>
<name>A0ABM5J291_DRORH</name>
<keyword evidence="3" id="KW-1185">Reference proteome</keyword>
<dbReference type="Proteomes" id="UP001652680">
    <property type="component" value="Unassembled WGS sequence"/>
</dbReference>
<sequence>MALSAKGKPLSLDAAITKRPKITGIQKKRRSNEIEVNKEVEERMEMDHTETPENITDSCETNAQKGINLENGSKNQPKEGDKENGIASNKGKHSMQAVAFTRFTIYGTAK</sequence>
<accession>A0ABM5J291</accession>
<feature type="compositionally biased region" description="Basic and acidic residues" evidence="1">
    <location>
        <begin position="31"/>
        <end position="51"/>
    </location>
</feature>
<evidence type="ECO:0000313" key="2">
    <source>
        <dbReference type="EnsemblMetazoa" id="XP_044312941.1"/>
    </source>
</evidence>
<dbReference type="GeneID" id="123037217"/>